<feature type="compositionally biased region" description="Basic residues" evidence="1">
    <location>
        <begin position="71"/>
        <end position="81"/>
    </location>
</feature>
<name>A0AAN6PX09_9PEZI</name>
<keyword evidence="3" id="KW-1185">Reference proteome</keyword>
<evidence type="ECO:0000256" key="1">
    <source>
        <dbReference type="SAM" id="MobiDB-lite"/>
    </source>
</evidence>
<evidence type="ECO:0000313" key="2">
    <source>
        <dbReference type="EMBL" id="KAK4099378.1"/>
    </source>
</evidence>
<reference evidence="2" key="1">
    <citation type="journal article" date="2023" name="Mol. Phylogenet. Evol.">
        <title>Genome-scale phylogeny and comparative genomics of the fungal order Sordariales.</title>
        <authorList>
            <person name="Hensen N."/>
            <person name="Bonometti L."/>
            <person name="Westerberg I."/>
            <person name="Brannstrom I.O."/>
            <person name="Guillou S."/>
            <person name="Cros-Aarteil S."/>
            <person name="Calhoun S."/>
            <person name="Haridas S."/>
            <person name="Kuo A."/>
            <person name="Mondo S."/>
            <person name="Pangilinan J."/>
            <person name="Riley R."/>
            <person name="LaButti K."/>
            <person name="Andreopoulos B."/>
            <person name="Lipzen A."/>
            <person name="Chen C."/>
            <person name="Yan M."/>
            <person name="Daum C."/>
            <person name="Ng V."/>
            <person name="Clum A."/>
            <person name="Steindorff A."/>
            <person name="Ohm R.A."/>
            <person name="Martin F."/>
            <person name="Silar P."/>
            <person name="Natvig D.O."/>
            <person name="Lalanne C."/>
            <person name="Gautier V."/>
            <person name="Ament-Velasquez S.L."/>
            <person name="Kruys A."/>
            <person name="Hutchinson M.I."/>
            <person name="Powell A.J."/>
            <person name="Barry K."/>
            <person name="Miller A.N."/>
            <person name="Grigoriev I.V."/>
            <person name="Debuchy R."/>
            <person name="Gladieux P."/>
            <person name="Hiltunen Thoren M."/>
            <person name="Johannesson H."/>
        </authorList>
    </citation>
    <scope>NUCLEOTIDE SEQUENCE</scope>
    <source>
        <strain evidence="2">CBS 757.83</strain>
    </source>
</reference>
<proteinExistence type="predicted"/>
<gene>
    <name evidence="2" type="ORF">N658DRAFT_169718</name>
</gene>
<dbReference type="Proteomes" id="UP001305647">
    <property type="component" value="Unassembled WGS sequence"/>
</dbReference>
<comment type="caution">
    <text evidence="2">The sequence shown here is derived from an EMBL/GenBank/DDBJ whole genome shotgun (WGS) entry which is preliminary data.</text>
</comment>
<organism evidence="2 3">
    <name type="scientific">Parathielavia hyrcaniae</name>
    <dbReference type="NCBI Taxonomy" id="113614"/>
    <lineage>
        <taxon>Eukaryota</taxon>
        <taxon>Fungi</taxon>
        <taxon>Dikarya</taxon>
        <taxon>Ascomycota</taxon>
        <taxon>Pezizomycotina</taxon>
        <taxon>Sordariomycetes</taxon>
        <taxon>Sordariomycetidae</taxon>
        <taxon>Sordariales</taxon>
        <taxon>Chaetomiaceae</taxon>
        <taxon>Parathielavia</taxon>
    </lineage>
</organism>
<protein>
    <submittedName>
        <fullName evidence="2">Uncharacterized protein</fullName>
    </submittedName>
</protein>
<dbReference type="EMBL" id="MU863650">
    <property type="protein sequence ID" value="KAK4099378.1"/>
    <property type="molecule type" value="Genomic_DNA"/>
</dbReference>
<accession>A0AAN6PX09</accession>
<evidence type="ECO:0000313" key="3">
    <source>
        <dbReference type="Proteomes" id="UP001305647"/>
    </source>
</evidence>
<dbReference type="AlphaFoldDB" id="A0AAN6PX09"/>
<reference evidence="2" key="2">
    <citation type="submission" date="2023-05" db="EMBL/GenBank/DDBJ databases">
        <authorList>
            <consortium name="Lawrence Berkeley National Laboratory"/>
            <person name="Steindorff A."/>
            <person name="Hensen N."/>
            <person name="Bonometti L."/>
            <person name="Westerberg I."/>
            <person name="Brannstrom I.O."/>
            <person name="Guillou S."/>
            <person name="Cros-Aarteil S."/>
            <person name="Calhoun S."/>
            <person name="Haridas S."/>
            <person name="Kuo A."/>
            <person name="Mondo S."/>
            <person name="Pangilinan J."/>
            <person name="Riley R."/>
            <person name="Labutti K."/>
            <person name="Andreopoulos B."/>
            <person name="Lipzen A."/>
            <person name="Chen C."/>
            <person name="Yanf M."/>
            <person name="Daum C."/>
            <person name="Ng V."/>
            <person name="Clum A."/>
            <person name="Ohm R."/>
            <person name="Martin F."/>
            <person name="Silar P."/>
            <person name="Natvig D."/>
            <person name="Lalanne C."/>
            <person name="Gautier V."/>
            <person name="Ament-Velasquez S.L."/>
            <person name="Kruys A."/>
            <person name="Hutchinson M.I."/>
            <person name="Powell A.J."/>
            <person name="Barry K."/>
            <person name="Miller A.N."/>
            <person name="Grigoriev I.V."/>
            <person name="Debuchy R."/>
            <person name="Gladieux P."/>
            <person name="Thoren M.H."/>
            <person name="Johannesson H."/>
        </authorList>
    </citation>
    <scope>NUCLEOTIDE SEQUENCE</scope>
    <source>
        <strain evidence="2">CBS 757.83</strain>
    </source>
</reference>
<feature type="region of interest" description="Disordered" evidence="1">
    <location>
        <begin position="56"/>
        <end position="88"/>
    </location>
</feature>
<sequence length="198" mass="22311">MVRAYSGIFHSPSYTLTSVFPSHVQRYLQRRLHRHMLRPPCRLRPTGGWECRLGAGHPPTSPIRAPSGNRVGRRTSTRTVHRVPSPPPTGGWRRITMRYVRPDERIAGCTNWAGGFASNLARWRHGYELDPCRHFVASDWEGSSEFSSVLWANGHRRHRGALDMVAVSGSVINPRPSLFLLDPSLPESLDVVRHPNPG</sequence>